<dbReference type="OrthoDB" id="9802121at2"/>
<proteinExistence type="inferred from homology"/>
<evidence type="ECO:0000256" key="6">
    <source>
        <dbReference type="SAM" id="Phobius"/>
    </source>
</evidence>
<evidence type="ECO:0000313" key="7">
    <source>
        <dbReference type="EMBL" id="OYD06805.1"/>
    </source>
</evidence>
<sequence>MKLWILLGAVNMFLSIAFGAFGAHGLEGKVSERMLANWQTGAQYHMAHALGLLLIGLLAGRIGAVSLVSAGGWLILAGIVLFAGSLYVMALTNVTVLGAITPIGGVSFLAGWICIAIAAVKYL</sequence>
<dbReference type="PANTHER" id="PTHR43461:SF1">
    <property type="entry name" value="TRANSMEMBRANE PROTEIN 256"/>
    <property type="match status" value="1"/>
</dbReference>
<dbReference type="Proteomes" id="UP000215459">
    <property type="component" value="Unassembled WGS sequence"/>
</dbReference>
<evidence type="ECO:0000256" key="4">
    <source>
        <dbReference type="ARBA" id="ARBA00022989"/>
    </source>
</evidence>
<name>A0A235B5C5_9BACL</name>
<evidence type="ECO:0000256" key="1">
    <source>
        <dbReference type="ARBA" id="ARBA00004141"/>
    </source>
</evidence>
<feature type="transmembrane region" description="Helical" evidence="6">
    <location>
        <begin position="96"/>
        <end position="120"/>
    </location>
</feature>
<organism evidence="7 8">
    <name type="scientific">Paludifilum halophilum</name>
    <dbReference type="NCBI Taxonomy" id="1642702"/>
    <lineage>
        <taxon>Bacteria</taxon>
        <taxon>Bacillati</taxon>
        <taxon>Bacillota</taxon>
        <taxon>Bacilli</taxon>
        <taxon>Bacillales</taxon>
        <taxon>Thermoactinomycetaceae</taxon>
        <taxon>Paludifilum</taxon>
    </lineage>
</organism>
<comment type="caution">
    <text evidence="7">The sequence shown here is derived from an EMBL/GenBank/DDBJ whole genome shotgun (WGS) entry which is preliminary data.</text>
</comment>
<accession>A0A235B5C5</accession>
<feature type="transmembrane region" description="Helical" evidence="6">
    <location>
        <begin position="46"/>
        <end position="64"/>
    </location>
</feature>
<evidence type="ECO:0008006" key="9">
    <source>
        <dbReference type="Google" id="ProtNLM"/>
    </source>
</evidence>
<feature type="transmembrane region" description="Helical" evidence="6">
    <location>
        <begin position="71"/>
        <end position="90"/>
    </location>
</feature>
<gene>
    <name evidence="7" type="ORF">CHM34_14730</name>
</gene>
<protein>
    <recommendedName>
        <fullName evidence="9">DUF423 domain-containing protein</fullName>
    </recommendedName>
</protein>
<dbReference type="RefSeq" id="WP_094265368.1">
    <property type="nucleotide sequence ID" value="NZ_NOWF01000009.1"/>
</dbReference>
<dbReference type="AlphaFoldDB" id="A0A235B5C5"/>
<keyword evidence="3 6" id="KW-0812">Transmembrane</keyword>
<reference evidence="7 8" key="1">
    <citation type="submission" date="2017-07" db="EMBL/GenBank/DDBJ databases">
        <title>The genome sequence of Paludifilum halophilum highlights mechanisms for microbial adaptation to high salt environemnts.</title>
        <authorList>
            <person name="Belbahri L."/>
        </authorList>
    </citation>
    <scope>NUCLEOTIDE SEQUENCE [LARGE SCALE GENOMIC DNA]</scope>
    <source>
        <strain evidence="7 8">DSM 102817</strain>
    </source>
</reference>
<evidence type="ECO:0000313" key="8">
    <source>
        <dbReference type="Proteomes" id="UP000215459"/>
    </source>
</evidence>
<comment type="subcellular location">
    <subcellularLocation>
        <location evidence="1">Membrane</location>
        <topology evidence="1">Multi-pass membrane protein</topology>
    </subcellularLocation>
</comment>
<dbReference type="GO" id="GO:0005886">
    <property type="term" value="C:plasma membrane"/>
    <property type="evidence" value="ECO:0007669"/>
    <property type="project" value="TreeGrafter"/>
</dbReference>
<comment type="similarity">
    <text evidence="2">Belongs to the UPF0382 family.</text>
</comment>
<evidence type="ECO:0000256" key="3">
    <source>
        <dbReference type="ARBA" id="ARBA00022692"/>
    </source>
</evidence>
<keyword evidence="5 6" id="KW-0472">Membrane</keyword>
<dbReference type="Pfam" id="PF04241">
    <property type="entry name" value="DUF423"/>
    <property type="match status" value="1"/>
</dbReference>
<keyword evidence="8" id="KW-1185">Reference proteome</keyword>
<dbReference type="InterPro" id="IPR006696">
    <property type="entry name" value="DUF423"/>
</dbReference>
<dbReference type="PANTHER" id="PTHR43461">
    <property type="entry name" value="TRANSMEMBRANE PROTEIN 256"/>
    <property type="match status" value="1"/>
</dbReference>
<keyword evidence="4 6" id="KW-1133">Transmembrane helix</keyword>
<dbReference type="EMBL" id="NOWF01000009">
    <property type="protein sequence ID" value="OYD06805.1"/>
    <property type="molecule type" value="Genomic_DNA"/>
</dbReference>
<evidence type="ECO:0000256" key="2">
    <source>
        <dbReference type="ARBA" id="ARBA00009694"/>
    </source>
</evidence>
<evidence type="ECO:0000256" key="5">
    <source>
        <dbReference type="ARBA" id="ARBA00023136"/>
    </source>
</evidence>